<evidence type="ECO:0000256" key="9">
    <source>
        <dbReference type="ARBA" id="ARBA00022842"/>
    </source>
</evidence>
<keyword evidence="2 15" id="KW-0479">Metal-binding</keyword>
<keyword evidence="20" id="KW-1185">Reference proteome</keyword>
<keyword evidence="1 15" id="KW-0540">Nuclease</keyword>
<feature type="binding site" evidence="15">
    <location>
        <position position="987"/>
    </location>
    <ligand>
        <name>Mg(2+)</name>
        <dbReference type="ChEBI" id="CHEBI:18420"/>
    </ligand>
</feature>
<organism evidence="19 20">
    <name type="scientific">Bacterioplanoides pacificum</name>
    <dbReference type="NCBI Taxonomy" id="1171596"/>
    <lineage>
        <taxon>Bacteria</taxon>
        <taxon>Pseudomonadati</taxon>
        <taxon>Pseudomonadota</taxon>
        <taxon>Gammaproteobacteria</taxon>
        <taxon>Oceanospirillales</taxon>
        <taxon>Oceanospirillaceae</taxon>
        <taxon>Bacterioplanoides</taxon>
    </lineage>
</organism>
<dbReference type="RefSeq" id="WP_376866175.1">
    <property type="nucleotide sequence ID" value="NZ_JBHRYB010000005.1"/>
</dbReference>
<dbReference type="InterPro" id="IPR027417">
    <property type="entry name" value="P-loop_NTPase"/>
</dbReference>
<evidence type="ECO:0000313" key="19">
    <source>
        <dbReference type="EMBL" id="MFC3680279.1"/>
    </source>
</evidence>
<evidence type="ECO:0000256" key="14">
    <source>
        <dbReference type="ARBA" id="ARBA00048988"/>
    </source>
</evidence>
<comment type="similarity">
    <text evidence="15">Belongs to the helicase family. UvrD subfamily.</text>
</comment>
<evidence type="ECO:0000259" key="17">
    <source>
        <dbReference type="PROSITE" id="PS51198"/>
    </source>
</evidence>
<dbReference type="SUPFAM" id="SSF52540">
    <property type="entry name" value="P-loop containing nucleoside triphosphate hydrolases"/>
    <property type="match status" value="1"/>
</dbReference>
<dbReference type="PROSITE" id="PS51198">
    <property type="entry name" value="UVRD_HELICASE_ATP_BIND"/>
    <property type="match status" value="1"/>
</dbReference>
<comment type="cofactor">
    <cofactor evidence="15">
        <name>Mg(2+)</name>
        <dbReference type="ChEBI" id="CHEBI:18420"/>
    </cofactor>
    <text evidence="15">Binds 1 Mg(2+) ion per subunit.</text>
</comment>
<evidence type="ECO:0000256" key="12">
    <source>
        <dbReference type="ARBA" id="ARBA00023235"/>
    </source>
</evidence>
<keyword evidence="8 15" id="KW-0067">ATP-binding</keyword>
<dbReference type="InterPro" id="IPR014017">
    <property type="entry name" value="DNA_helicase_UvrD-like_C"/>
</dbReference>
<dbReference type="Gene3D" id="1.10.486.10">
    <property type="entry name" value="PCRA, domain 4"/>
    <property type="match status" value="1"/>
</dbReference>
<feature type="binding site" evidence="16">
    <location>
        <begin position="19"/>
        <end position="26"/>
    </location>
    <ligand>
        <name>ATP</name>
        <dbReference type="ChEBI" id="CHEBI:30616"/>
    </ligand>
</feature>
<dbReference type="PANTHER" id="PTHR11070">
    <property type="entry name" value="UVRD / RECB / PCRA DNA HELICASE FAMILY MEMBER"/>
    <property type="match status" value="1"/>
</dbReference>
<dbReference type="GO" id="GO:0008854">
    <property type="term" value="F:exodeoxyribonuclease V activity"/>
    <property type="evidence" value="ECO:0007669"/>
    <property type="project" value="UniProtKB-EC"/>
</dbReference>
<dbReference type="EC" id="3.1.11.5" evidence="15"/>
<keyword evidence="3 15" id="KW-0547">Nucleotide-binding</keyword>
<evidence type="ECO:0000256" key="10">
    <source>
        <dbReference type="ARBA" id="ARBA00023125"/>
    </source>
</evidence>
<comment type="subunit">
    <text evidence="15">Heterotrimer of RecB, RecC and RecD. All subunits contribute to DNA-binding. Interacts with RecA.</text>
</comment>
<comment type="caution">
    <text evidence="19">The sequence shown here is derived from an EMBL/GenBank/DDBJ whole genome shotgun (WGS) entry which is preliminary data.</text>
</comment>
<comment type="domain">
    <text evidence="15">The C-terminal domain has nuclease activity and interacts with RecD. It interacts with RecA, facilitating its loading onto ssDNA.</text>
</comment>
<evidence type="ECO:0000256" key="6">
    <source>
        <dbReference type="ARBA" id="ARBA00022806"/>
    </source>
</evidence>
<evidence type="ECO:0000256" key="8">
    <source>
        <dbReference type="ARBA" id="ARBA00022840"/>
    </source>
</evidence>
<feature type="region of interest" description="DNA-binding and helicase activity, interacts with RecC" evidence="15">
    <location>
        <begin position="1"/>
        <end position="859"/>
    </location>
</feature>
<keyword evidence="10 15" id="KW-0238">DNA-binding</keyword>
<evidence type="ECO:0000256" key="16">
    <source>
        <dbReference type="PROSITE-ProRule" id="PRU00560"/>
    </source>
</evidence>
<sequence length="1239" mass="139385">MKTLNIAAFPVTGQALIEASAGTGKTFTITALYNRLLLGHNSPLPRLGCDQILVVTFTRAATEELRGRIRERLRLSFEDCLRLAAGSEAQDPAFAALIAELDDAEPEALSRWLQANLAQMDEAAVFTIHGFCQRMLKQFAFDSGVMFDSELVLDADDYLQQACEDIWRQGGYHLTPSQGRYWLNRYAGPEALLARFRNWLSRPQLQFIPSPEHGSFETRWQQLQQQFEAVKQSWQQLGDSAVGDLISASGVDKRSYSTRNLPRWLALVSGYLNDGFRLPVVKELEKFCASVLQQKTKKGQAPQQPLFEQIEQFYQQAEALALQLDMQLFEQVRERYFLLLEQASALTPDDLLRLLASALQGPQGQHLAQQIRACYPVAMIDEFQDTDPQQYQIFNAIYPPGDSCDGSGQGYGLTMIGDPKQAIYGFRGADIFTYMQARRQLPETRHFTLGTNWRSHSQLIAAVNHVWQCHPNPFVFAADIGFHPVAAAGNNDGGGLRQQQVDQSWQPLQPLQFWLQPEPVSRVQAQQQAAAQCARQIASLIYDDQQRLGDRPVAAGDIAVLVRSRRQAGWIRDALSAEQVGSVFLTRDSVYDSQEARDVLAWLNAVQQPADERAVRTALATVTQGLSATELDRLLNDEQAWEQQLEHMVRYQQLWQQRGIMAAIMAWLETPLTDTDDSALAVSLRQHPDGERRLTNLIHLGELLQTAARRIRGSQGLIRWFSERVLDLQRSGDEAQLRLETDANLVTIVTIHKSKGLEYPLVFLPFLWDDSYIPARQTEAQYYQGYDDDRPAAMVLDLAPDEDAKALAIRDIKAEYLRLLYVALTRAKFGCYIWLANARDGRRNKALIEHTALGYLLGLDAEPDWQALQQQLSHEAIAVAPFCATDYPGSAAARGAVPAVVAQSFSGRLWDSWRVTSYSQLTAHSAGHPVHESTTPDWQDPDLQQLDWEVQAAGVQPRPENTTSGLPAALPPALSFPKGANPGTCLHAMLEHWDFRDAAELQRICAEQLTYFSINAGLEDVCQWLQQVVNTPLYVGAPEGTQCFTLAQLERSQRLDEMEFHLPLPDTTQPLTAAAVNRLMAGKQLQFDAVSGYLKGFIDLIFCHNGRYYVADYKSNHLGYQAQDYVAESLNQAMEEHHYDIQAWIYTLALDRLLRQRLPDYQPQQHLGGVFYFYLRGMIREFGDQPAGSLQQDSADDLFTDSDTGADAERLQQHAGVYYAAVDFDALQRWQQTLLPEVG</sequence>
<dbReference type="InterPro" id="IPR014016">
    <property type="entry name" value="UvrD-like_ATP-bd"/>
</dbReference>
<feature type="region of interest" description="Nuclease activity, interacts with RecD and RecA" evidence="15">
    <location>
        <begin position="912"/>
        <end position="1239"/>
    </location>
</feature>
<dbReference type="InterPro" id="IPR011604">
    <property type="entry name" value="PDDEXK-like_dom_sf"/>
</dbReference>
<reference evidence="20" key="1">
    <citation type="journal article" date="2019" name="Int. J. Syst. Evol. Microbiol.">
        <title>The Global Catalogue of Microorganisms (GCM) 10K type strain sequencing project: providing services to taxonomists for standard genome sequencing and annotation.</title>
        <authorList>
            <consortium name="The Broad Institute Genomics Platform"/>
            <consortium name="The Broad Institute Genome Sequencing Center for Infectious Disease"/>
            <person name="Wu L."/>
            <person name="Ma J."/>
        </authorList>
    </citation>
    <scope>NUCLEOTIDE SEQUENCE [LARGE SCALE GENOMIC DNA]</scope>
    <source>
        <strain evidence="20">KCTC 42424</strain>
    </source>
</reference>
<comment type="catalytic activity">
    <reaction evidence="15">
        <text>Exonucleolytic cleavage (in the presence of ATP) in either 5'- to 3'- or 3'- to 5'-direction to yield 5'-phosphooligonucleotides.</text>
        <dbReference type="EC" id="3.1.11.5"/>
    </reaction>
</comment>
<keyword evidence="7 15" id="KW-0269">Exonuclease</keyword>
<keyword evidence="11 15" id="KW-0234">DNA repair</keyword>
<protein>
    <recommendedName>
        <fullName evidence="15">RecBCD enzyme subunit RecB</fullName>
        <ecNumber evidence="15">3.1.11.5</ecNumber>
        <ecNumber evidence="15">5.6.2.4</ecNumber>
    </recommendedName>
    <alternativeName>
        <fullName evidence="15">DNA 3'-5' helicase subunit RecB</fullName>
    </alternativeName>
    <alternativeName>
        <fullName evidence="15">Exonuclease V subunit RecB</fullName>
        <shortName evidence="15">ExoV subunit RecB</shortName>
    </alternativeName>
    <alternativeName>
        <fullName evidence="15">Helicase/nuclease RecBCD subunit RecB</fullName>
    </alternativeName>
</protein>
<comment type="domain">
    <text evidence="15">The N-terminal DNA-binding domain is a ssDNA-dependent ATPase and has ATP-dependent 3'-5' helicase function. This domain interacts with RecC.</text>
</comment>
<evidence type="ECO:0000259" key="18">
    <source>
        <dbReference type="PROSITE" id="PS51217"/>
    </source>
</evidence>
<comment type="catalytic activity">
    <reaction evidence="14 15">
        <text>ATP + H2O = ADP + phosphate + H(+)</text>
        <dbReference type="Rhea" id="RHEA:13065"/>
        <dbReference type="ChEBI" id="CHEBI:15377"/>
        <dbReference type="ChEBI" id="CHEBI:15378"/>
        <dbReference type="ChEBI" id="CHEBI:30616"/>
        <dbReference type="ChEBI" id="CHEBI:43474"/>
        <dbReference type="ChEBI" id="CHEBI:456216"/>
        <dbReference type="EC" id="5.6.2.4"/>
    </reaction>
</comment>
<keyword evidence="6 15" id="KW-0347">Helicase</keyword>
<dbReference type="EMBL" id="JBHRYB010000005">
    <property type="protein sequence ID" value="MFC3680279.1"/>
    <property type="molecule type" value="Genomic_DNA"/>
</dbReference>
<dbReference type="InterPro" id="IPR000212">
    <property type="entry name" value="DNA_helicase_UvrD/REP"/>
</dbReference>
<proteinExistence type="inferred from homology"/>
<dbReference type="Gene3D" id="3.90.320.10">
    <property type="match status" value="1"/>
</dbReference>
<feature type="domain" description="UvrD-like helicase C-terminal" evidence="18">
    <location>
        <begin position="483"/>
        <end position="756"/>
    </location>
</feature>
<evidence type="ECO:0000256" key="2">
    <source>
        <dbReference type="ARBA" id="ARBA00022723"/>
    </source>
</evidence>
<evidence type="ECO:0000256" key="7">
    <source>
        <dbReference type="ARBA" id="ARBA00022839"/>
    </source>
</evidence>
<dbReference type="NCBIfam" id="TIGR00609">
    <property type="entry name" value="recB"/>
    <property type="match status" value="1"/>
</dbReference>
<dbReference type="Gene3D" id="3.40.50.300">
    <property type="entry name" value="P-loop containing nucleotide triphosphate hydrolases"/>
    <property type="match status" value="2"/>
</dbReference>
<gene>
    <name evidence="15 19" type="primary">recB</name>
    <name evidence="19" type="ORF">ACFOMG_09230</name>
</gene>
<dbReference type="InterPro" id="IPR011335">
    <property type="entry name" value="Restrct_endonuc-II-like"/>
</dbReference>
<dbReference type="Proteomes" id="UP001595722">
    <property type="component" value="Unassembled WGS sequence"/>
</dbReference>
<dbReference type="PANTHER" id="PTHR11070:SF23">
    <property type="entry name" value="RECBCD ENZYME SUBUNIT RECB"/>
    <property type="match status" value="1"/>
</dbReference>
<keyword evidence="9 15" id="KW-0460">Magnesium</keyword>
<dbReference type="InterPro" id="IPR038726">
    <property type="entry name" value="PDDEXK_AddAB-type"/>
</dbReference>
<evidence type="ECO:0000256" key="4">
    <source>
        <dbReference type="ARBA" id="ARBA00022763"/>
    </source>
</evidence>
<evidence type="ECO:0000256" key="13">
    <source>
        <dbReference type="ARBA" id="ARBA00034617"/>
    </source>
</evidence>
<dbReference type="InterPro" id="IPR004586">
    <property type="entry name" value="RecB"/>
</dbReference>
<keyword evidence="4 15" id="KW-0227">DNA damage</keyword>
<keyword evidence="12 15" id="KW-0413">Isomerase</keyword>
<feature type="binding site" evidence="15">
    <location>
        <position position="1099"/>
    </location>
    <ligand>
        <name>Mg(2+)</name>
        <dbReference type="ChEBI" id="CHEBI:18420"/>
    </ligand>
</feature>
<name>A0ABV7VS02_9GAMM</name>
<comment type="catalytic activity">
    <reaction evidence="13 15">
        <text>Couples ATP hydrolysis with the unwinding of duplex DNA by translocating in the 3'-5' direction.</text>
        <dbReference type="EC" id="5.6.2.4"/>
    </reaction>
</comment>
<dbReference type="CDD" id="cd22352">
    <property type="entry name" value="RecB_C-like"/>
    <property type="match status" value="1"/>
</dbReference>
<feature type="active site" description="For nuclease activity" evidence="15">
    <location>
        <position position="1112"/>
    </location>
</feature>
<dbReference type="PROSITE" id="PS51217">
    <property type="entry name" value="UVRD_HELICASE_CTER"/>
    <property type="match status" value="1"/>
</dbReference>
<comment type="miscellaneous">
    <text evidence="15">In the RecBCD complex, RecB has a slow 3'-5' helicase, an exonuclease activity and loads RecA onto ssDNA, RecD has a fast 5'-3' helicase activity, while RecC stimulates the ATPase and processivity of the RecB helicase and contributes to recognition of the Chi site.</text>
</comment>
<dbReference type="EC" id="5.6.2.4" evidence="15"/>
<accession>A0ABV7VS02</accession>
<dbReference type="Pfam" id="PF00580">
    <property type="entry name" value="UvrD-helicase"/>
    <property type="match status" value="1"/>
</dbReference>
<evidence type="ECO:0000256" key="11">
    <source>
        <dbReference type="ARBA" id="ARBA00023204"/>
    </source>
</evidence>
<keyword evidence="5 15" id="KW-0378">Hydrolase</keyword>
<evidence type="ECO:0000256" key="5">
    <source>
        <dbReference type="ARBA" id="ARBA00022801"/>
    </source>
</evidence>
<feature type="domain" description="UvrD-like helicase ATP-binding" evidence="17">
    <location>
        <begin position="1"/>
        <end position="456"/>
    </location>
</feature>
<evidence type="ECO:0000256" key="15">
    <source>
        <dbReference type="HAMAP-Rule" id="MF_01485"/>
    </source>
</evidence>
<dbReference type="SUPFAM" id="SSF52980">
    <property type="entry name" value="Restriction endonuclease-like"/>
    <property type="match status" value="1"/>
</dbReference>
<dbReference type="Gene3D" id="1.10.3170.10">
    <property type="entry name" value="Recbcd, chain B, domain 2"/>
    <property type="match status" value="1"/>
</dbReference>
<dbReference type="HAMAP" id="MF_01485">
    <property type="entry name" value="RecB"/>
    <property type="match status" value="1"/>
</dbReference>
<comment type="function">
    <text evidence="15">A helicase/nuclease that prepares dsDNA breaks (DSB) for recombinational DNA repair. Binds to DSBs and unwinds DNA via a highly rapid and processive ATP-dependent bidirectional helicase activity. Unwinds dsDNA until it encounters a Chi (crossover hotspot instigator) sequence from the 3' direction. Cuts ssDNA a few nucleotides 3' to the Chi site. The properties and activities of the enzyme are changed at Chi. The Chi-altered holoenzyme produces a long 3'-ssDNA overhang and facilitates RecA-binding to the ssDNA for homologous DNA recombination and repair. Holoenzyme degrades any linearized DNA that is unable to undergo homologous recombination. In the holoenzyme this subunit contributes ATPase, 3'-5' helicase, exonuclease activity and loads RecA onto ssDNA.</text>
</comment>
<dbReference type="Pfam" id="PF12705">
    <property type="entry name" value="PDDEXK_1"/>
    <property type="match status" value="1"/>
</dbReference>
<evidence type="ECO:0000256" key="3">
    <source>
        <dbReference type="ARBA" id="ARBA00022741"/>
    </source>
</evidence>
<feature type="binding site" evidence="15">
    <location>
        <position position="1112"/>
    </location>
    <ligand>
        <name>Mg(2+)</name>
        <dbReference type="ChEBI" id="CHEBI:18420"/>
    </ligand>
</feature>
<dbReference type="Pfam" id="PF13361">
    <property type="entry name" value="UvrD_C"/>
    <property type="match status" value="2"/>
</dbReference>
<evidence type="ECO:0000313" key="20">
    <source>
        <dbReference type="Proteomes" id="UP001595722"/>
    </source>
</evidence>
<evidence type="ECO:0000256" key="1">
    <source>
        <dbReference type="ARBA" id="ARBA00022722"/>
    </source>
</evidence>